<comment type="caution">
    <text evidence="1">The sequence shown here is derived from an EMBL/GenBank/DDBJ whole genome shotgun (WGS) entry which is preliminary data.</text>
</comment>
<accession>A0ABV5IYC7</accession>
<reference evidence="1 2" key="1">
    <citation type="submission" date="2024-09" db="EMBL/GenBank/DDBJ databases">
        <authorList>
            <person name="Sun Q."/>
            <person name="Mori K."/>
        </authorList>
    </citation>
    <scope>NUCLEOTIDE SEQUENCE [LARGE SCALE GENOMIC DNA]</scope>
    <source>
        <strain evidence="1 2">CCM 3426</strain>
    </source>
</reference>
<sequence>MHGEPVSYSKPPTETKVKWAAFGTFVGSVAATAVLQAVDADHSLIEVLPDWLEAVTIPLIPTALSWVAGWRARHTARPDLPSSQR</sequence>
<dbReference type="EMBL" id="JBHMEI010000104">
    <property type="protein sequence ID" value="MFB9209565.1"/>
    <property type="molecule type" value="Genomic_DNA"/>
</dbReference>
<name>A0ABV5IYC7_9ACTN</name>
<protein>
    <recommendedName>
        <fullName evidence="3">Holin</fullName>
    </recommendedName>
</protein>
<proteinExistence type="predicted"/>
<evidence type="ECO:0000313" key="1">
    <source>
        <dbReference type="EMBL" id="MFB9209565.1"/>
    </source>
</evidence>
<gene>
    <name evidence="1" type="ORF">ACFFV7_50875</name>
</gene>
<organism evidence="1 2">
    <name type="scientific">Nonomuraea spiralis</name>
    <dbReference type="NCBI Taxonomy" id="46182"/>
    <lineage>
        <taxon>Bacteria</taxon>
        <taxon>Bacillati</taxon>
        <taxon>Actinomycetota</taxon>
        <taxon>Actinomycetes</taxon>
        <taxon>Streptosporangiales</taxon>
        <taxon>Streptosporangiaceae</taxon>
        <taxon>Nonomuraea</taxon>
    </lineage>
</organism>
<keyword evidence="2" id="KW-1185">Reference proteome</keyword>
<evidence type="ECO:0000313" key="2">
    <source>
        <dbReference type="Proteomes" id="UP001589647"/>
    </source>
</evidence>
<dbReference type="RefSeq" id="WP_189648184.1">
    <property type="nucleotide sequence ID" value="NZ_BMRC01000006.1"/>
</dbReference>
<evidence type="ECO:0008006" key="3">
    <source>
        <dbReference type="Google" id="ProtNLM"/>
    </source>
</evidence>
<dbReference type="Proteomes" id="UP001589647">
    <property type="component" value="Unassembled WGS sequence"/>
</dbReference>